<dbReference type="RefSeq" id="WP_170106822.1">
    <property type="nucleotide sequence ID" value="NZ_NHSI01000007.1"/>
</dbReference>
<feature type="signal peptide" evidence="1">
    <location>
        <begin position="1"/>
        <end position="21"/>
    </location>
</feature>
<sequence length="54" mass="5586">MILKTTFAALVLALAPTLSVAEGCGWEKKMNASSCAEGQTLDHASGKCVDKTTS</sequence>
<dbReference type="Proteomes" id="UP000243859">
    <property type="component" value="Unassembled WGS sequence"/>
</dbReference>
<keyword evidence="1" id="KW-0732">Signal</keyword>
<evidence type="ECO:0000256" key="1">
    <source>
        <dbReference type="SAM" id="SignalP"/>
    </source>
</evidence>
<dbReference type="EMBL" id="QAAA01000036">
    <property type="protein sequence ID" value="PTM99705.1"/>
    <property type="molecule type" value="Genomic_DNA"/>
</dbReference>
<dbReference type="AlphaFoldDB" id="A0A2T5BLB4"/>
<feature type="chain" id="PRO_5015475196" evidence="1">
    <location>
        <begin position="22"/>
        <end position="54"/>
    </location>
</feature>
<gene>
    <name evidence="2" type="ORF">C8N32_1368</name>
</gene>
<reference evidence="2 3" key="1">
    <citation type="submission" date="2018-04" db="EMBL/GenBank/DDBJ databases">
        <title>Genomic Encyclopedia of Archaeal and Bacterial Type Strains, Phase II (KMG-II): from individual species to whole genera.</title>
        <authorList>
            <person name="Goeker M."/>
        </authorList>
    </citation>
    <scope>NUCLEOTIDE SEQUENCE [LARGE SCALE GENOMIC DNA]</scope>
    <source>
        <strain evidence="2 3">DSM 18064</strain>
    </source>
</reference>
<organism evidence="2 3">
    <name type="scientific">Rhodovulum imhoffii</name>
    <dbReference type="NCBI Taxonomy" id="365340"/>
    <lineage>
        <taxon>Bacteria</taxon>
        <taxon>Pseudomonadati</taxon>
        <taxon>Pseudomonadota</taxon>
        <taxon>Alphaproteobacteria</taxon>
        <taxon>Rhodobacterales</taxon>
        <taxon>Paracoccaceae</taxon>
        <taxon>Rhodovulum</taxon>
    </lineage>
</organism>
<accession>A0A2T5BLB4</accession>
<proteinExistence type="predicted"/>
<keyword evidence="3" id="KW-1185">Reference proteome</keyword>
<name>A0A2T5BLB4_9RHOB</name>
<protein>
    <submittedName>
        <fullName evidence="2">Uncharacterized protein</fullName>
    </submittedName>
</protein>
<evidence type="ECO:0000313" key="3">
    <source>
        <dbReference type="Proteomes" id="UP000243859"/>
    </source>
</evidence>
<evidence type="ECO:0000313" key="2">
    <source>
        <dbReference type="EMBL" id="PTM99705.1"/>
    </source>
</evidence>
<comment type="caution">
    <text evidence="2">The sequence shown here is derived from an EMBL/GenBank/DDBJ whole genome shotgun (WGS) entry which is preliminary data.</text>
</comment>